<dbReference type="PANTHER" id="PTHR42801:SF4">
    <property type="entry name" value="AHPC_TSA FAMILY PROTEIN"/>
    <property type="match status" value="1"/>
</dbReference>
<dbReference type="GO" id="GO:0005737">
    <property type="term" value="C:cytoplasm"/>
    <property type="evidence" value="ECO:0007669"/>
    <property type="project" value="TreeGrafter"/>
</dbReference>
<evidence type="ECO:0000256" key="5">
    <source>
        <dbReference type="ARBA" id="ARBA00023002"/>
    </source>
</evidence>
<keyword evidence="6" id="KW-1015">Disulfide bond</keyword>
<evidence type="ECO:0000256" key="2">
    <source>
        <dbReference type="ARBA" id="ARBA00013017"/>
    </source>
</evidence>
<dbReference type="PROSITE" id="PS51352">
    <property type="entry name" value="THIOREDOXIN_2"/>
    <property type="match status" value="1"/>
</dbReference>
<evidence type="ECO:0000256" key="4">
    <source>
        <dbReference type="ARBA" id="ARBA00022862"/>
    </source>
</evidence>
<evidence type="ECO:0000256" key="3">
    <source>
        <dbReference type="ARBA" id="ARBA00022559"/>
    </source>
</evidence>
<name>A0AAJ6BNB0_9SPHN</name>
<gene>
    <name evidence="14" type="ORF">P0Y56_01090</name>
</gene>
<dbReference type="InterPro" id="IPR013766">
    <property type="entry name" value="Thioredoxin_domain"/>
</dbReference>
<feature type="signal peptide" evidence="12">
    <location>
        <begin position="1"/>
        <end position="21"/>
    </location>
</feature>
<dbReference type="Pfam" id="PF00578">
    <property type="entry name" value="AhpC-TSA"/>
    <property type="match status" value="1"/>
</dbReference>
<evidence type="ECO:0000256" key="1">
    <source>
        <dbReference type="ARBA" id="ARBA00003330"/>
    </source>
</evidence>
<dbReference type="EC" id="1.11.1.24" evidence="2"/>
<evidence type="ECO:0000256" key="9">
    <source>
        <dbReference type="ARBA" id="ARBA00038489"/>
    </source>
</evidence>
<feature type="domain" description="Thioredoxin" evidence="13">
    <location>
        <begin position="23"/>
        <end position="179"/>
    </location>
</feature>
<feature type="chain" id="PRO_5042613507" description="thioredoxin-dependent peroxiredoxin" evidence="12">
    <location>
        <begin position="22"/>
        <end position="182"/>
    </location>
</feature>
<keyword evidence="7" id="KW-0676">Redox-active center</keyword>
<dbReference type="AlphaFoldDB" id="A0AAJ6BNB0"/>
<evidence type="ECO:0000256" key="12">
    <source>
        <dbReference type="SAM" id="SignalP"/>
    </source>
</evidence>
<evidence type="ECO:0000256" key="6">
    <source>
        <dbReference type="ARBA" id="ARBA00023157"/>
    </source>
</evidence>
<reference evidence="14" key="1">
    <citation type="submission" date="2023-03" db="EMBL/GenBank/DDBJ databases">
        <title>Andean soil-derived lignocellulolytic bacterial consortium as a source of novel taxa and putative plastic-active enzymes.</title>
        <authorList>
            <person name="Diaz-Garcia L."/>
            <person name="Chuvochina M."/>
            <person name="Feuerriegel G."/>
            <person name="Bunk B."/>
            <person name="Sproer C."/>
            <person name="Streit W.R."/>
            <person name="Rodriguez L.M."/>
            <person name="Overmann J."/>
            <person name="Jimenez D.J."/>
        </authorList>
    </citation>
    <scope>NUCLEOTIDE SEQUENCE</scope>
    <source>
        <strain evidence="14">MAG 26</strain>
    </source>
</reference>
<dbReference type="Gene3D" id="3.40.30.10">
    <property type="entry name" value="Glutaredoxin"/>
    <property type="match status" value="1"/>
</dbReference>
<proteinExistence type="inferred from homology"/>
<comment type="function">
    <text evidence="1">Thiol-specific peroxidase that catalyzes the reduction of hydrogen peroxide and organic hydroperoxides to water and alcohols, respectively. Plays a role in cell protection against oxidative stress by detoxifying peroxides and as sensor of hydrogen peroxide-mediated signaling events.</text>
</comment>
<dbReference type="GO" id="GO:0008379">
    <property type="term" value="F:thioredoxin peroxidase activity"/>
    <property type="evidence" value="ECO:0007669"/>
    <property type="project" value="TreeGrafter"/>
</dbReference>
<comment type="similarity">
    <text evidence="9">Belongs to the peroxiredoxin family. BCP/PrxQ subfamily.</text>
</comment>
<dbReference type="InterPro" id="IPR050924">
    <property type="entry name" value="Peroxiredoxin_BCP/PrxQ"/>
</dbReference>
<dbReference type="CDD" id="cd03017">
    <property type="entry name" value="PRX_BCP"/>
    <property type="match status" value="1"/>
</dbReference>
<dbReference type="InterPro" id="IPR036249">
    <property type="entry name" value="Thioredoxin-like_sf"/>
</dbReference>
<dbReference type="GO" id="GO:0034599">
    <property type="term" value="P:cellular response to oxidative stress"/>
    <property type="evidence" value="ECO:0007669"/>
    <property type="project" value="TreeGrafter"/>
</dbReference>
<evidence type="ECO:0000313" key="15">
    <source>
        <dbReference type="Proteomes" id="UP001218362"/>
    </source>
</evidence>
<dbReference type="EMBL" id="CP119316">
    <property type="protein sequence ID" value="WEK46912.1"/>
    <property type="molecule type" value="Genomic_DNA"/>
</dbReference>
<accession>A0AAJ6BNB0</accession>
<organism evidence="14 15">
    <name type="scientific">Candidatus Andeanibacterium colombiense</name>
    <dbReference type="NCBI Taxonomy" id="3121345"/>
    <lineage>
        <taxon>Bacteria</taxon>
        <taxon>Pseudomonadati</taxon>
        <taxon>Pseudomonadota</taxon>
        <taxon>Alphaproteobacteria</taxon>
        <taxon>Sphingomonadales</taxon>
        <taxon>Sphingomonadaceae</taxon>
        <taxon>Candidatus Andeanibacterium</taxon>
    </lineage>
</organism>
<evidence type="ECO:0000259" key="13">
    <source>
        <dbReference type="PROSITE" id="PS51352"/>
    </source>
</evidence>
<evidence type="ECO:0000256" key="8">
    <source>
        <dbReference type="ARBA" id="ARBA00032824"/>
    </source>
</evidence>
<keyword evidence="4" id="KW-0049">Antioxidant</keyword>
<evidence type="ECO:0000256" key="11">
    <source>
        <dbReference type="ARBA" id="ARBA00049091"/>
    </source>
</evidence>
<evidence type="ECO:0000256" key="10">
    <source>
        <dbReference type="ARBA" id="ARBA00042639"/>
    </source>
</evidence>
<protein>
    <recommendedName>
        <fullName evidence="2">thioredoxin-dependent peroxiredoxin</fullName>
        <ecNumber evidence="2">1.11.1.24</ecNumber>
    </recommendedName>
    <alternativeName>
        <fullName evidence="8">Thioredoxin peroxidase</fullName>
    </alternativeName>
    <alternativeName>
        <fullName evidence="10">Thioredoxin-dependent peroxiredoxin Bcp</fullName>
    </alternativeName>
</protein>
<sequence>MIARTLAALAALALAAAPGHAELKKGAPAPMFVANGAQAGKPIRFDLKQALKKGPVVLYFFPAAFTPGCNIEAAAFAQAIPDFKKAGATVVGLTMGNVEQLSDFSSKHCAGQFPVAVADNKIKAEYDVDLKKPDGTSTGYTDRTTYVIARNGKIMMAYTAMKPNDHIANSLAAVKALSSKKS</sequence>
<dbReference type="GO" id="GO:0045454">
    <property type="term" value="P:cell redox homeostasis"/>
    <property type="evidence" value="ECO:0007669"/>
    <property type="project" value="TreeGrafter"/>
</dbReference>
<dbReference type="SUPFAM" id="SSF52833">
    <property type="entry name" value="Thioredoxin-like"/>
    <property type="match status" value="1"/>
</dbReference>
<dbReference type="KEGG" id="acob:P0Y56_01090"/>
<evidence type="ECO:0000313" key="14">
    <source>
        <dbReference type="EMBL" id="WEK46912.1"/>
    </source>
</evidence>
<keyword evidence="3" id="KW-0575">Peroxidase</keyword>
<dbReference type="InterPro" id="IPR000866">
    <property type="entry name" value="AhpC/TSA"/>
</dbReference>
<comment type="catalytic activity">
    <reaction evidence="11">
        <text>a hydroperoxide + [thioredoxin]-dithiol = an alcohol + [thioredoxin]-disulfide + H2O</text>
        <dbReference type="Rhea" id="RHEA:62620"/>
        <dbReference type="Rhea" id="RHEA-COMP:10698"/>
        <dbReference type="Rhea" id="RHEA-COMP:10700"/>
        <dbReference type="ChEBI" id="CHEBI:15377"/>
        <dbReference type="ChEBI" id="CHEBI:29950"/>
        <dbReference type="ChEBI" id="CHEBI:30879"/>
        <dbReference type="ChEBI" id="CHEBI:35924"/>
        <dbReference type="ChEBI" id="CHEBI:50058"/>
        <dbReference type="EC" id="1.11.1.24"/>
    </reaction>
</comment>
<evidence type="ECO:0000256" key="7">
    <source>
        <dbReference type="ARBA" id="ARBA00023284"/>
    </source>
</evidence>
<keyword evidence="5" id="KW-0560">Oxidoreductase</keyword>
<dbReference type="Proteomes" id="UP001218362">
    <property type="component" value="Chromosome"/>
</dbReference>
<keyword evidence="12" id="KW-0732">Signal</keyword>
<dbReference type="PANTHER" id="PTHR42801">
    <property type="entry name" value="THIOREDOXIN-DEPENDENT PEROXIDE REDUCTASE"/>
    <property type="match status" value="1"/>
</dbReference>